<dbReference type="InterPro" id="IPR021550">
    <property type="entry name" value="DUF2897"/>
</dbReference>
<comment type="caution">
    <text evidence="3">The sequence shown here is derived from an EMBL/GenBank/DDBJ whole genome shotgun (WGS) entry which is preliminary data.</text>
</comment>
<evidence type="ECO:0000256" key="2">
    <source>
        <dbReference type="SAM" id="Phobius"/>
    </source>
</evidence>
<proteinExistence type="predicted"/>
<dbReference type="Proteomes" id="UP000318126">
    <property type="component" value="Unassembled WGS sequence"/>
</dbReference>
<keyword evidence="2" id="KW-0472">Membrane</keyword>
<evidence type="ECO:0000313" key="3">
    <source>
        <dbReference type="EMBL" id="TRY13882.1"/>
    </source>
</evidence>
<dbReference type="EMBL" id="VKGK01000015">
    <property type="protein sequence ID" value="TRY13882.1"/>
    <property type="molecule type" value="Genomic_DNA"/>
</dbReference>
<organism evidence="3 4">
    <name type="scientific">Shewanella hanedai</name>
    <name type="common">Alteromonas hanedai</name>
    <dbReference type="NCBI Taxonomy" id="25"/>
    <lineage>
        <taxon>Bacteria</taxon>
        <taxon>Pseudomonadati</taxon>
        <taxon>Pseudomonadota</taxon>
        <taxon>Gammaproteobacteria</taxon>
        <taxon>Alteromonadales</taxon>
        <taxon>Shewanellaceae</taxon>
        <taxon>Shewanella</taxon>
    </lineage>
</organism>
<evidence type="ECO:0000313" key="4">
    <source>
        <dbReference type="Proteomes" id="UP000318126"/>
    </source>
</evidence>
<accession>A0A553JN47</accession>
<name>A0A553JN47_SHEHA</name>
<feature type="compositionally biased region" description="Basic and acidic residues" evidence="1">
    <location>
        <begin position="78"/>
        <end position="90"/>
    </location>
</feature>
<dbReference type="OrthoDB" id="6272867at2"/>
<keyword evidence="2" id="KW-1133">Transmembrane helix</keyword>
<keyword evidence="4" id="KW-1185">Reference proteome</keyword>
<feature type="transmembrane region" description="Helical" evidence="2">
    <location>
        <begin position="6"/>
        <end position="24"/>
    </location>
</feature>
<dbReference type="AlphaFoldDB" id="A0A553JN47"/>
<protein>
    <submittedName>
        <fullName evidence="3">DUF2897 family protein</fullName>
    </submittedName>
</protein>
<sequence length="90" mass="10037">MTDLETWLIIILVLGVIVSNLAVLKYSAKFKMTQFGKGGKKPTNNSDNSDQPDKLSDEEKQTSQSQTNAEKNQTSTPPKKDDDKDSDGFW</sequence>
<dbReference type="Pfam" id="PF11446">
    <property type="entry name" value="DUF2897"/>
    <property type="match status" value="1"/>
</dbReference>
<feature type="region of interest" description="Disordered" evidence="1">
    <location>
        <begin position="34"/>
        <end position="90"/>
    </location>
</feature>
<reference evidence="4" key="1">
    <citation type="submission" date="2019-07" db="EMBL/GenBank/DDBJ databases">
        <title>Shewanella sp. YLB-08 draft genomic sequence.</title>
        <authorList>
            <person name="Yu L."/>
        </authorList>
    </citation>
    <scope>NUCLEOTIDE SEQUENCE [LARGE SCALE GENOMIC DNA]</scope>
    <source>
        <strain evidence="4">JCM 20706</strain>
    </source>
</reference>
<dbReference type="RefSeq" id="WP_144040663.1">
    <property type="nucleotide sequence ID" value="NZ_BMPL01000015.1"/>
</dbReference>
<feature type="compositionally biased region" description="Polar residues" evidence="1">
    <location>
        <begin position="62"/>
        <end position="73"/>
    </location>
</feature>
<gene>
    <name evidence="3" type="ORF">FN961_13300</name>
</gene>
<evidence type="ECO:0000256" key="1">
    <source>
        <dbReference type="SAM" id="MobiDB-lite"/>
    </source>
</evidence>
<keyword evidence="2" id="KW-0812">Transmembrane</keyword>
<feature type="compositionally biased region" description="Basic and acidic residues" evidence="1">
    <location>
        <begin position="51"/>
        <end position="61"/>
    </location>
</feature>